<dbReference type="GO" id="GO:0030295">
    <property type="term" value="F:protein kinase activator activity"/>
    <property type="evidence" value="ECO:0007669"/>
    <property type="project" value="TreeGrafter"/>
</dbReference>
<evidence type="ECO:0000256" key="4">
    <source>
        <dbReference type="ARBA" id="ARBA00022475"/>
    </source>
</evidence>
<evidence type="ECO:0000256" key="5">
    <source>
        <dbReference type="ARBA" id="ARBA00022553"/>
    </source>
</evidence>
<keyword evidence="4" id="KW-1003">Cell membrane</keyword>
<feature type="domain" description="PAS" evidence="15">
    <location>
        <begin position="405"/>
        <end position="449"/>
    </location>
</feature>
<dbReference type="SMART" id="SM00091">
    <property type="entry name" value="PAS"/>
    <property type="match status" value="1"/>
</dbReference>
<dbReference type="GO" id="GO:0005886">
    <property type="term" value="C:plasma membrane"/>
    <property type="evidence" value="ECO:0007669"/>
    <property type="project" value="UniProtKB-SubCell"/>
</dbReference>
<dbReference type="Gene3D" id="6.10.340.10">
    <property type="match status" value="1"/>
</dbReference>
<dbReference type="Gene3D" id="3.30.450.20">
    <property type="entry name" value="PAS domain"/>
    <property type="match status" value="2"/>
</dbReference>
<dbReference type="SUPFAM" id="SSF47384">
    <property type="entry name" value="Homodimeric domain of signal transducing histidine kinase"/>
    <property type="match status" value="1"/>
</dbReference>
<dbReference type="SUPFAM" id="SSF55785">
    <property type="entry name" value="PYP-like sensor domain (PAS domain)"/>
    <property type="match status" value="1"/>
</dbReference>
<evidence type="ECO:0000256" key="12">
    <source>
        <dbReference type="ARBA" id="ARBA00023012"/>
    </source>
</evidence>
<dbReference type="PANTHER" id="PTHR42878">
    <property type="entry name" value="TWO-COMPONENT HISTIDINE KINASE"/>
    <property type="match status" value="1"/>
</dbReference>
<proteinExistence type="predicted"/>
<dbReference type="GO" id="GO:0007234">
    <property type="term" value="P:osmosensory signaling via phosphorelay pathway"/>
    <property type="evidence" value="ECO:0007669"/>
    <property type="project" value="TreeGrafter"/>
</dbReference>
<comment type="caution">
    <text evidence="17">The sequence shown here is derived from an EMBL/GenBank/DDBJ whole genome shotgun (WGS) entry which is preliminary data.</text>
</comment>
<dbReference type="GO" id="GO:0000155">
    <property type="term" value="F:phosphorelay sensor kinase activity"/>
    <property type="evidence" value="ECO:0007669"/>
    <property type="project" value="InterPro"/>
</dbReference>
<dbReference type="InterPro" id="IPR033479">
    <property type="entry name" value="dCache_1"/>
</dbReference>
<dbReference type="CDD" id="cd00082">
    <property type="entry name" value="HisKA"/>
    <property type="match status" value="1"/>
</dbReference>
<dbReference type="EC" id="2.7.13.3" evidence="3"/>
<evidence type="ECO:0000256" key="1">
    <source>
        <dbReference type="ARBA" id="ARBA00000085"/>
    </source>
</evidence>
<dbReference type="Proteomes" id="UP000228495">
    <property type="component" value="Unassembled WGS sequence"/>
</dbReference>
<reference evidence="17 18" key="1">
    <citation type="submission" date="2017-09" db="EMBL/GenBank/DDBJ databases">
        <title>Depth-based differentiation of microbial function through sediment-hosted aquifers and enrichment of novel symbionts in the deep terrestrial subsurface.</title>
        <authorList>
            <person name="Probst A.J."/>
            <person name="Ladd B."/>
            <person name="Jarett J.K."/>
            <person name="Geller-Mcgrath D.E."/>
            <person name="Sieber C.M."/>
            <person name="Emerson J.B."/>
            <person name="Anantharaman K."/>
            <person name="Thomas B.C."/>
            <person name="Malmstrom R."/>
            <person name="Stieglmeier M."/>
            <person name="Klingl A."/>
            <person name="Woyke T."/>
            <person name="Ryan C.M."/>
            <person name="Banfield J.F."/>
        </authorList>
    </citation>
    <scope>NUCLEOTIDE SEQUENCE [LARGE SCALE GENOMIC DNA]</scope>
    <source>
        <strain evidence="17">CG22_combo_CG10-13_8_21_14_all_39_12</strain>
    </source>
</reference>
<dbReference type="PROSITE" id="PS50885">
    <property type="entry name" value="HAMP"/>
    <property type="match status" value="1"/>
</dbReference>
<sequence>MKLKIRTKLLAGFLLVIIITAVVQYITLENLIQSLTQKTGQILEEKASNGLSLLQTFNAQNRLQLLKLSESFIEISTEPTSSELDEFSKRIEDIMSLNSYLDRISILNLNGKELVRVDRYSKSTPYSDLNYLIPTNEFTEATEGTTAYSKVYSISKSETPQFDMYFPIQTATKTIGVIKAQFSLESLWDLIAEIKAGTSGFAYVIDDEGRIIAYPNPEVVQRATLINTLPIFTHLSNNTQKDDDQSNYFLYSNKDDQPVIASGVKTNELNWSVIVEQNQEEALSQINRQVTVIYTTVAITVLLLSIIALAFSNNITASIRKLREAVHTFKEGDLSTHVTISSGDEVEDLADAFNRMVHLIAEKIILLENQKKQLEHDAITLVQNDKTLHAVNEKLEAERTALVAERNKFLVTIQGINDAVIAVDLSGNITIFNGAAERLTGYLGDEIINHKMDQYITLTSSTGEIIPQDKYAPIRTDDFEGTVFIEKSLSLTTKSRDNAFVDVTSAKISESSTSNLACIITIHDVTEERQLQEMQLDFVSMAAHELRTPLTSIRGYLEMLKETVWKKLDDDDKSFISRIEISTQQLNGLMENLLSASRIEKGIYALQKQPTNWLDNVEQAVENAKPLANEKKIEYRVEKTQKTNSTCLC</sequence>
<evidence type="ECO:0000256" key="10">
    <source>
        <dbReference type="ARBA" id="ARBA00022840"/>
    </source>
</evidence>
<dbReference type="SUPFAM" id="SSF103190">
    <property type="entry name" value="Sensory domain-like"/>
    <property type="match status" value="1"/>
</dbReference>
<accession>A0A2H0BG52</accession>
<dbReference type="NCBIfam" id="TIGR00229">
    <property type="entry name" value="sensory_box"/>
    <property type="match status" value="1"/>
</dbReference>
<dbReference type="CDD" id="cd06225">
    <property type="entry name" value="HAMP"/>
    <property type="match status" value="1"/>
</dbReference>
<keyword evidence="5" id="KW-0597">Phosphoprotein</keyword>
<evidence type="ECO:0000256" key="14">
    <source>
        <dbReference type="SAM" id="Phobius"/>
    </source>
</evidence>
<dbReference type="InterPro" id="IPR003661">
    <property type="entry name" value="HisK_dim/P_dom"/>
</dbReference>
<evidence type="ECO:0000313" key="18">
    <source>
        <dbReference type="Proteomes" id="UP000228495"/>
    </source>
</evidence>
<dbReference type="Pfam" id="PF00672">
    <property type="entry name" value="HAMP"/>
    <property type="match status" value="1"/>
</dbReference>
<evidence type="ECO:0000259" key="15">
    <source>
        <dbReference type="PROSITE" id="PS50112"/>
    </source>
</evidence>
<dbReference type="CDD" id="cd00130">
    <property type="entry name" value="PAS"/>
    <property type="match status" value="1"/>
</dbReference>
<keyword evidence="10" id="KW-0067">ATP-binding</keyword>
<keyword evidence="8" id="KW-0547">Nucleotide-binding</keyword>
<dbReference type="Pfam" id="PF02743">
    <property type="entry name" value="dCache_1"/>
    <property type="match status" value="1"/>
</dbReference>
<organism evidence="17 18">
    <name type="scientific">candidate division WWE3 bacterium CG22_combo_CG10-13_8_21_14_all_39_12</name>
    <dbReference type="NCBI Taxonomy" id="1975094"/>
    <lineage>
        <taxon>Bacteria</taxon>
        <taxon>Katanobacteria</taxon>
    </lineage>
</organism>
<evidence type="ECO:0000313" key="17">
    <source>
        <dbReference type="EMBL" id="PIP56653.1"/>
    </source>
</evidence>
<dbReference type="InterPro" id="IPR035965">
    <property type="entry name" value="PAS-like_dom_sf"/>
</dbReference>
<dbReference type="GO" id="GO:0000156">
    <property type="term" value="F:phosphorelay response regulator activity"/>
    <property type="evidence" value="ECO:0007669"/>
    <property type="project" value="TreeGrafter"/>
</dbReference>
<keyword evidence="7 14" id="KW-0812">Transmembrane</keyword>
<dbReference type="Pfam" id="PF00512">
    <property type="entry name" value="HisKA"/>
    <property type="match status" value="1"/>
</dbReference>
<keyword evidence="11 14" id="KW-1133">Transmembrane helix</keyword>
<name>A0A2H0BG52_UNCKA</name>
<gene>
    <name evidence="17" type="ORF">COX05_01935</name>
</gene>
<keyword evidence="13 14" id="KW-0472">Membrane</keyword>
<dbReference type="SMART" id="SM00304">
    <property type="entry name" value="HAMP"/>
    <property type="match status" value="1"/>
</dbReference>
<feature type="domain" description="HAMP" evidence="16">
    <location>
        <begin position="313"/>
        <end position="365"/>
    </location>
</feature>
<evidence type="ECO:0000256" key="13">
    <source>
        <dbReference type="ARBA" id="ARBA00023136"/>
    </source>
</evidence>
<keyword evidence="9" id="KW-0418">Kinase</keyword>
<dbReference type="PANTHER" id="PTHR42878:SF7">
    <property type="entry name" value="SENSOR HISTIDINE KINASE GLRK"/>
    <property type="match status" value="1"/>
</dbReference>
<comment type="subcellular location">
    <subcellularLocation>
        <location evidence="2">Cell membrane</location>
        <topology evidence="2">Multi-pass membrane protein</topology>
    </subcellularLocation>
</comment>
<dbReference type="AlphaFoldDB" id="A0A2H0BG52"/>
<evidence type="ECO:0000256" key="9">
    <source>
        <dbReference type="ARBA" id="ARBA00022777"/>
    </source>
</evidence>
<dbReference type="InterPro" id="IPR050351">
    <property type="entry name" value="BphY/WalK/GraS-like"/>
</dbReference>
<evidence type="ECO:0000256" key="3">
    <source>
        <dbReference type="ARBA" id="ARBA00012438"/>
    </source>
</evidence>
<evidence type="ECO:0000256" key="11">
    <source>
        <dbReference type="ARBA" id="ARBA00022989"/>
    </source>
</evidence>
<dbReference type="PROSITE" id="PS50112">
    <property type="entry name" value="PAS"/>
    <property type="match status" value="1"/>
</dbReference>
<protein>
    <recommendedName>
        <fullName evidence="3">histidine kinase</fullName>
        <ecNumber evidence="3">2.7.13.3</ecNumber>
    </recommendedName>
</protein>
<dbReference type="InterPro" id="IPR003660">
    <property type="entry name" value="HAMP_dom"/>
</dbReference>
<dbReference type="GO" id="GO:0005524">
    <property type="term" value="F:ATP binding"/>
    <property type="evidence" value="ECO:0007669"/>
    <property type="project" value="UniProtKB-KW"/>
</dbReference>
<dbReference type="EMBL" id="PCSU01000029">
    <property type="protein sequence ID" value="PIP56653.1"/>
    <property type="molecule type" value="Genomic_DNA"/>
</dbReference>
<dbReference type="FunFam" id="1.10.287.130:FF:000001">
    <property type="entry name" value="Two-component sensor histidine kinase"/>
    <property type="match status" value="1"/>
</dbReference>
<evidence type="ECO:0000256" key="2">
    <source>
        <dbReference type="ARBA" id="ARBA00004651"/>
    </source>
</evidence>
<dbReference type="SMART" id="SM00388">
    <property type="entry name" value="HisKA"/>
    <property type="match status" value="1"/>
</dbReference>
<dbReference type="InterPro" id="IPR036097">
    <property type="entry name" value="HisK_dim/P_sf"/>
</dbReference>
<evidence type="ECO:0000256" key="6">
    <source>
        <dbReference type="ARBA" id="ARBA00022679"/>
    </source>
</evidence>
<comment type="catalytic activity">
    <reaction evidence="1">
        <text>ATP + protein L-histidine = ADP + protein N-phospho-L-histidine.</text>
        <dbReference type="EC" id="2.7.13.3"/>
    </reaction>
</comment>
<keyword evidence="12" id="KW-0902">Two-component regulatory system</keyword>
<dbReference type="CDD" id="cd12912">
    <property type="entry name" value="PDC2_MCP_like"/>
    <property type="match status" value="1"/>
</dbReference>
<evidence type="ECO:0000256" key="7">
    <source>
        <dbReference type="ARBA" id="ARBA00022692"/>
    </source>
</evidence>
<dbReference type="InterPro" id="IPR029151">
    <property type="entry name" value="Sensor-like_sf"/>
</dbReference>
<evidence type="ECO:0000256" key="8">
    <source>
        <dbReference type="ARBA" id="ARBA00022741"/>
    </source>
</evidence>
<keyword evidence="6" id="KW-0808">Transferase</keyword>
<dbReference type="Gene3D" id="1.10.287.130">
    <property type="match status" value="1"/>
</dbReference>
<evidence type="ECO:0000259" key="16">
    <source>
        <dbReference type="PROSITE" id="PS50885"/>
    </source>
</evidence>
<dbReference type="InterPro" id="IPR000014">
    <property type="entry name" value="PAS"/>
</dbReference>
<dbReference type="Pfam" id="PF13426">
    <property type="entry name" value="PAS_9"/>
    <property type="match status" value="1"/>
</dbReference>
<dbReference type="SUPFAM" id="SSF158472">
    <property type="entry name" value="HAMP domain-like"/>
    <property type="match status" value="1"/>
</dbReference>
<feature type="transmembrane region" description="Helical" evidence="14">
    <location>
        <begin position="292"/>
        <end position="311"/>
    </location>
</feature>